<comment type="similarity">
    <text evidence="2">Belongs to the MAP7 family.</text>
</comment>
<feature type="compositionally biased region" description="Polar residues" evidence="6">
    <location>
        <begin position="626"/>
        <end position="641"/>
    </location>
</feature>
<dbReference type="PANTHER" id="PTHR15073">
    <property type="entry name" value="MICROTUBULE-ASSOCIATED PROTEIN"/>
    <property type="match status" value="1"/>
</dbReference>
<dbReference type="Pfam" id="PF05672">
    <property type="entry name" value="MAP7"/>
    <property type="match status" value="1"/>
</dbReference>
<feature type="compositionally biased region" description="Basic residues" evidence="6">
    <location>
        <begin position="796"/>
        <end position="807"/>
    </location>
</feature>
<feature type="region of interest" description="Disordered" evidence="6">
    <location>
        <begin position="782"/>
        <end position="807"/>
    </location>
</feature>
<evidence type="ECO:0000256" key="3">
    <source>
        <dbReference type="ARBA" id="ARBA00022490"/>
    </source>
</evidence>
<evidence type="ECO:0000256" key="4">
    <source>
        <dbReference type="ARBA" id="ARBA00023054"/>
    </source>
</evidence>
<dbReference type="GO" id="GO:0015630">
    <property type="term" value="C:microtubule cytoskeleton"/>
    <property type="evidence" value="ECO:0007669"/>
    <property type="project" value="InterPro"/>
</dbReference>
<organism evidence="7 8">
    <name type="scientific">Loxodonta africana</name>
    <name type="common">African elephant</name>
    <dbReference type="NCBI Taxonomy" id="9785"/>
    <lineage>
        <taxon>Eukaryota</taxon>
        <taxon>Metazoa</taxon>
        <taxon>Chordata</taxon>
        <taxon>Craniata</taxon>
        <taxon>Vertebrata</taxon>
        <taxon>Euteleostomi</taxon>
        <taxon>Mammalia</taxon>
        <taxon>Eutheria</taxon>
        <taxon>Afrotheria</taxon>
        <taxon>Proboscidea</taxon>
        <taxon>Elephantidae</taxon>
        <taxon>Loxodonta</taxon>
    </lineage>
</organism>
<dbReference type="eggNOG" id="ENOG502SDH7">
    <property type="taxonomic scope" value="Eukaryota"/>
</dbReference>
<dbReference type="Proteomes" id="UP000007646">
    <property type="component" value="Unassembled WGS sequence"/>
</dbReference>
<keyword evidence="5" id="KW-0206">Cytoskeleton</keyword>
<feature type="compositionally biased region" description="Basic and acidic residues" evidence="6">
    <location>
        <begin position="651"/>
        <end position="660"/>
    </location>
</feature>
<dbReference type="InterPro" id="IPR008604">
    <property type="entry name" value="MAP7_fam"/>
</dbReference>
<evidence type="ECO:0000256" key="5">
    <source>
        <dbReference type="ARBA" id="ARBA00023212"/>
    </source>
</evidence>
<dbReference type="STRING" id="9785.ENSLAFP00000005813"/>
<comment type="subcellular location">
    <subcellularLocation>
        <location evidence="1">Cytoplasm</location>
        <location evidence="1">Cytoskeleton</location>
    </subcellularLocation>
</comment>
<dbReference type="InParanoid" id="G3SZ45"/>
<keyword evidence="4" id="KW-0175">Coiled coil</keyword>
<evidence type="ECO:0000256" key="1">
    <source>
        <dbReference type="ARBA" id="ARBA00004245"/>
    </source>
</evidence>
<feature type="compositionally biased region" description="Basic and acidic residues" evidence="6">
    <location>
        <begin position="202"/>
        <end position="221"/>
    </location>
</feature>
<feature type="region of interest" description="Disordered" evidence="6">
    <location>
        <begin position="525"/>
        <end position="545"/>
    </location>
</feature>
<keyword evidence="8" id="KW-1185">Reference proteome</keyword>
<reference evidence="7 8" key="1">
    <citation type="submission" date="2009-06" db="EMBL/GenBank/DDBJ databases">
        <title>The Genome Sequence of Loxodonta africana (African elephant).</title>
        <authorList>
            <person name="Di Palma F."/>
            <person name="Heiman D."/>
            <person name="Young S."/>
            <person name="Johnson J."/>
            <person name="Lander E.S."/>
            <person name="Lindblad-Toh K."/>
        </authorList>
    </citation>
    <scope>NUCLEOTIDE SEQUENCE [LARGE SCALE GENOMIC DNA]</scope>
    <source>
        <strain evidence="7 8">Isolate ISIS603380</strain>
    </source>
</reference>
<reference evidence="7" key="3">
    <citation type="submission" date="2025-09" db="UniProtKB">
        <authorList>
            <consortium name="Ensembl"/>
        </authorList>
    </citation>
    <scope>IDENTIFICATION</scope>
    <source>
        <strain evidence="7">Isolate ISIS603380</strain>
    </source>
</reference>
<feature type="compositionally biased region" description="Basic and acidic residues" evidence="6">
    <location>
        <begin position="434"/>
        <end position="446"/>
    </location>
</feature>
<feature type="region of interest" description="Disordered" evidence="6">
    <location>
        <begin position="200"/>
        <end position="221"/>
    </location>
</feature>
<dbReference type="InterPro" id="IPR051483">
    <property type="entry name" value="MAP7_domain-containing"/>
</dbReference>
<keyword evidence="3" id="KW-0963">Cytoplasm</keyword>
<reference evidence="7" key="2">
    <citation type="submission" date="2025-08" db="UniProtKB">
        <authorList>
            <consortium name="Ensembl"/>
        </authorList>
    </citation>
    <scope>IDENTIFICATION</scope>
    <source>
        <strain evidence="7">Isolate ISIS603380</strain>
    </source>
</reference>
<feature type="region of interest" description="Disordered" evidence="6">
    <location>
        <begin position="620"/>
        <end position="660"/>
    </location>
</feature>
<sequence length="807" mass="91481">LAAIAQEIAEEKWMKKSFGFVPPLPSSERSAFKPVIERSVLDNDTRQRLVKERREGRERLQHVDKERHIAEKDIDSRILYEKHIQEQQRKLAAQREKAGQRWESAQLRRRLKFEEERDKFRGILLQTLIRTNRIDLKRLSWEFPALHSLAKKCFNRHPISPEKPEKENARFDKYRFTSSAGFPNPFSNVPDERSRISSLATKDMKPHACPEPEKPPKEEKPHALRRMLLSVVCLSQQKCHCFPDRSFFFKVGNMPVGPSSKTKKCPLVRLKPPTFLLVANLPQSTNGIITHLYLNSISTIFPVQKLHFITHSDCFSIVPIIVSPILADKPTAMTVLVHASVLVRKCSPLHYILKQSKVIMPHQAKIEISPKVKVEVSPKVMVEVSPEVVVETSPKVKVEAFQNTGMKASDKANMGTSPVETLPKTGVEAPPKAKVKDSIKKSEIVKKPASSNVSRYRRPSSASRQHPPSPGSRQIQQNDPLSPLPIVSRQSATSSDVYKVTPVQDTLCAPDTLISITKKRKDAVSKAINKRQAPSHKNRIKEEASVKSISRTMSVEDIAKLLSEKRSLAQEWQAREGEEDRARKEMQESVIWKMKVLAKKATTGLGGDFSVFEDDQRRKDVKTKKGYQNYQDRGIPSQSGDSKSKLLAQEEAEKEKKERERLSLQNFFRNSLLRLKRIEEIMQRMRKSDIYAAKLASGTPGYNRVEADETNDDDGRTGSDDESLDEMASSAIFNDINMPHKLKNKMNTGKIPMKLTYLHASGDHIMNETKSFNSNAKIPLENAKDPLTQAKGSRPSLKKMVGHTTKT</sequence>
<feature type="region of interest" description="Disordered" evidence="6">
    <location>
        <begin position="408"/>
        <end position="497"/>
    </location>
</feature>
<evidence type="ECO:0000256" key="6">
    <source>
        <dbReference type="SAM" id="MobiDB-lite"/>
    </source>
</evidence>
<dbReference type="FunCoup" id="G3SZ45">
    <property type="interactions" value="11"/>
</dbReference>
<dbReference type="AlphaFoldDB" id="G3SZ45"/>
<evidence type="ECO:0000313" key="8">
    <source>
        <dbReference type="Proteomes" id="UP000007646"/>
    </source>
</evidence>
<proteinExistence type="inferred from homology"/>
<dbReference type="HOGENOM" id="CLU_016292_0_0_1"/>
<dbReference type="GeneTree" id="ENSGT00940000171852"/>
<evidence type="ECO:0000256" key="2">
    <source>
        <dbReference type="ARBA" id="ARBA00007525"/>
    </source>
</evidence>
<dbReference type="PANTHER" id="PTHR15073:SF5">
    <property type="entry name" value="MAP7 DOMAIN-CONTAINING PROTEIN 3"/>
    <property type="match status" value="1"/>
</dbReference>
<feature type="region of interest" description="Disordered" evidence="6">
    <location>
        <begin position="700"/>
        <end position="723"/>
    </location>
</feature>
<dbReference type="OMA" id="CDMKTFR"/>
<dbReference type="GO" id="GO:0000226">
    <property type="term" value="P:microtubule cytoskeleton organization"/>
    <property type="evidence" value="ECO:0007669"/>
    <property type="project" value="InterPro"/>
</dbReference>
<dbReference type="Ensembl" id="ENSLAFT00000006921.3">
    <property type="protein sequence ID" value="ENSLAFP00000005813.3"/>
    <property type="gene ID" value="ENSLAFG00000006921.3"/>
</dbReference>
<protein>
    <submittedName>
        <fullName evidence="7">Uncharacterized protein</fullName>
    </submittedName>
</protein>
<evidence type="ECO:0000313" key="7">
    <source>
        <dbReference type="Ensembl" id="ENSLAFP00000005813.3"/>
    </source>
</evidence>
<accession>G3SZ45</accession>
<feature type="compositionally biased region" description="Polar residues" evidence="6">
    <location>
        <begin position="449"/>
        <end position="480"/>
    </location>
</feature>
<name>G3SZ45_LOXAF</name>